<dbReference type="PANTHER" id="PTHR10472">
    <property type="entry name" value="D-TYROSYL-TRNA TYR DEACYLASE"/>
    <property type="match status" value="1"/>
</dbReference>
<dbReference type="SUPFAM" id="SSF69500">
    <property type="entry name" value="DTD-like"/>
    <property type="match status" value="1"/>
</dbReference>
<evidence type="ECO:0000256" key="1">
    <source>
        <dbReference type="ARBA" id="ARBA00009673"/>
    </source>
</evidence>
<dbReference type="GO" id="GO:0000049">
    <property type="term" value="F:tRNA binding"/>
    <property type="evidence" value="ECO:0007669"/>
    <property type="project" value="UniProtKB-KW"/>
</dbReference>
<dbReference type="InterPro" id="IPR003732">
    <property type="entry name" value="Daa-tRNA_deacyls_DTD"/>
</dbReference>
<dbReference type="InterPro" id="IPR023509">
    <property type="entry name" value="DTD-like_sf"/>
</dbReference>
<dbReference type="GO" id="GO:0106026">
    <property type="term" value="F:Gly-tRNA(Ala) deacylase activity"/>
    <property type="evidence" value="ECO:0007669"/>
    <property type="project" value="RHEA"/>
</dbReference>
<evidence type="ECO:0000256" key="2">
    <source>
        <dbReference type="ARBA" id="ARBA00013056"/>
    </source>
</evidence>
<dbReference type="FunFam" id="3.50.80.10:FF:000001">
    <property type="entry name" value="D-aminoacyl-tRNA deacylase"/>
    <property type="match status" value="1"/>
</dbReference>
<keyword evidence="6" id="KW-0378">Hydrolase</keyword>
<proteinExistence type="inferred from homology"/>
<feature type="region of interest" description="Disordered" evidence="7">
    <location>
        <begin position="161"/>
        <end position="190"/>
    </location>
</feature>
<comment type="subcellular location">
    <subcellularLocation>
        <location evidence="6">Cytoplasm</location>
    </subcellularLocation>
</comment>
<dbReference type="GO" id="GO:0005737">
    <property type="term" value="C:cytoplasm"/>
    <property type="evidence" value="ECO:0007669"/>
    <property type="project" value="UniProtKB-SubCell"/>
</dbReference>
<gene>
    <name evidence="8" type="ORF">DM02DRAFT_616839</name>
</gene>
<evidence type="ECO:0000256" key="6">
    <source>
        <dbReference type="RuleBase" id="RU003470"/>
    </source>
</evidence>
<keyword evidence="6" id="KW-0694">RNA-binding</keyword>
<dbReference type="OrthoDB" id="275783at2759"/>
<dbReference type="Pfam" id="PF02580">
    <property type="entry name" value="Tyr_Deacylase"/>
    <property type="match status" value="1"/>
</dbReference>
<organism evidence="8 9">
    <name type="scientific">Periconia macrospinosa</name>
    <dbReference type="NCBI Taxonomy" id="97972"/>
    <lineage>
        <taxon>Eukaryota</taxon>
        <taxon>Fungi</taxon>
        <taxon>Dikarya</taxon>
        <taxon>Ascomycota</taxon>
        <taxon>Pezizomycotina</taxon>
        <taxon>Dothideomycetes</taxon>
        <taxon>Pleosporomycetidae</taxon>
        <taxon>Pleosporales</taxon>
        <taxon>Massarineae</taxon>
        <taxon>Periconiaceae</taxon>
        <taxon>Periconia</taxon>
    </lineage>
</organism>
<evidence type="ECO:0000256" key="5">
    <source>
        <dbReference type="ARBA" id="ARBA00048018"/>
    </source>
</evidence>
<protein>
    <recommendedName>
        <fullName evidence="3 6">D-aminoacyl-tRNA deacylase</fullName>
        <ecNumber evidence="2 6">3.1.1.96</ecNumber>
    </recommendedName>
</protein>
<dbReference type="Gene3D" id="3.50.80.10">
    <property type="entry name" value="D-tyrosyl-tRNA(Tyr) deacylase"/>
    <property type="match status" value="1"/>
</dbReference>
<accession>A0A2V1DHC5</accession>
<dbReference type="STRING" id="97972.A0A2V1DHC5"/>
<comment type="catalytic activity">
    <reaction evidence="5">
        <text>a D-aminoacyl-tRNA + H2O = a tRNA + a D-alpha-amino acid + H(+)</text>
        <dbReference type="Rhea" id="RHEA:13953"/>
        <dbReference type="Rhea" id="RHEA-COMP:10123"/>
        <dbReference type="Rhea" id="RHEA-COMP:10124"/>
        <dbReference type="ChEBI" id="CHEBI:15377"/>
        <dbReference type="ChEBI" id="CHEBI:15378"/>
        <dbReference type="ChEBI" id="CHEBI:59871"/>
        <dbReference type="ChEBI" id="CHEBI:78442"/>
        <dbReference type="ChEBI" id="CHEBI:79333"/>
        <dbReference type="EC" id="3.1.1.96"/>
    </reaction>
</comment>
<name>A0A2V1DHC5_9PLEO</name>
<keyword evidence="6" id="KW-0963">Cytoplasm</keyword>
<dbReference type="EMBL" id="KZ805448">
    <property type="protein sequence ID" value="PVH97013.1"/>
    <property type="molecule type" value="Genomic_DNA"/>
</dbReference>
<evidence type="ECO:0000256" key="3">
    <source>
        <dbReference type="ARBA" id="ARBA00020007"/>
    </source>
</evidence>
<evidence type="ECO:0000313" key="9">
    <source>
        <dbReference type="Proteomes" id="UP000244855"/>
    </source>
</evidence>
<comment type="catalytic activity">
    <reaction evidence="4">
        <text>glycyl-tRNA(Ala) + H2O = tRNA(Ala) + glycine + H(+)</text>
        <dbReference type="Rhea" id="RHEA:53744"/>
        <dbReference type="Rhea" id="RHEA-COMP:9657"/>
        <dbReference type="Rhea" id="RHEA-COMP:13640"/>
        <dbReference type="ChEBI" id="CHEBI:15377"/>
        <dbReference type="ChEBI" id="CHEBI:15378"/>
        <dbReference type="ChEBI" id="CHEBI:57305"/>
        <dbReference type="ChEBI" id="CHEBI:78442"/>
        <dbReference type="ChEBI" id="CHEBI:78522"/>
        <dbReference type="EC" id="3.1.1.96"/>
    </reaction>
</comment>
<evidence type="ECO:0000256" key="4">
    <source>
        <dbReference type="ARBA" id="ARBA00047676"/>
    </source>
</evidence>
<keyword evidence="9" id="KW-1185">Reference proteome</keyword>
<feature type="compositionally biased region" description="Polar residues" evidence="7">
    <location>
        <begin position="180"/>
        <end position="190"/>
    </location>
</feature>
<reference evidence="8 9" key="1">
    <citation type="journal article" date="2018" name="Sci. Rep.">
        <title>Comparative genomics provides insights into the lifestyle and reveals functional heterogeneity of dark septate endophytic fungi.</title>
        <authorList>
            <person name="Knapp D.G."/>
            <person name="Nemeth J.B."/>
            <person name="Barry K."/>
            <person name="Hainaut M."/>
            <person name="Henrissat B."/>
            <person name="Johnson J."/>
            <person name="Kuo A."/>
            <person name="Lim J.H.P."/>
            <person name="Lipzen A."/>
            <person name="Nolan M."/>
            <person name="Ohm R.A."/>
            <person name="Tamas L."/>
            <person name="Grigoriev I.V."/>
            <person name="Spatafora J.W."/>
            <person name="Nagy L.G."/>
            <person name="Kovacs G.M."/>
        </authorList>
    </citation>
    <scope>NUCLEOTIDE SEQUENCE [LARGE SCALE GENOMIC DNA]</scope>
    <source>
        <strain evidence="8 9">DSE2036</strain>
    </source>
</reference>
<dbReference type="Proteomes" id="UP000244855">
    <property type="component" value="Unassembled WGS sequence"/>
</dbReference>
<dbReference type="GO" id="GO:0051500">
    <property type="term" value="F:D-tyrosyl-tRNA(Tyr) deacylase activity"/>
    <property type="evidence" value="ECO:0007669"/>
    <property type="project" value="TreeGrafter"/>
</dbReference>
<sequence length="214" mass="23228">MRTVLQRVKSASVTVDGKLISSIGQGLLVLAAISKDDTDKDVESMAGKILKAKLWDDADKDPPGKWKKAVPDIGGEVLCVSQFTLLASMKKGNKPDFHQSASGDKARTLYQAFFKKVQTLYEPEKVKDGLFAAMMDVALVNDGPVGLDYTCLDNEVTIQIDTNPPKMEDPTGLGPKPDGTPSSSTETPTVDINDLVNNMTRITKEFQIPAELLE</sequence>
<evidence type="ECO:0000256" key="7">
    <source>
        <dbReference type="SAM" id="MobiDB-lite"/>
    </source>
</evidence>
<keyword evidence="6" id="KW-0820">tRNA-binding</keyword>
<dbReference type="PANTHER" id="PTHR10472:SF5">
    <property type="entry name" value="D-AMINOACYL-TRNA DEACYLASE 1"/>
    <property type="match status" value="1"/>
</dbReference>
<evidence type="ECO:0000313" key="8">
    <source>
        <dbReference type="EMBL" id="PVH97013.1"/>
    </source>
</evidence>
<dbReference type="HAMAP" id="MF_00518">
    <property type="entry name" value="Deacylase_Dtd"/>
    <property type="match status" value="1"/>
</dbReference>
<comment type="similarity">
    <text evidence="1 6">Belongs to the DTD family.</text>
</comment>
<dbReference type="NCBIfam" id="TIGR00256">
    <property type="entry name" value="D-aminoacyl-tRNA deacylase"/>
    <property type="match status" value="1"/>
</dbReference>
<dbReference type="AlphaFoldDB" id="A0A2V1DHC5"/>
<dbReference type="EC" id="3.1.1.96" evidence="2 6"/>